<keyword evidence="1" id="KW-0472">Membrane</keyword>
<keyword evidence="1" id="KW-0812">Transmembrane</keyword>
<evidence type="ECO:0000256" key="1">
    <source>
        <dbReference type="SAM" id="Phobius"/>
    </source>
</evidence>
<dbReference type="Pfam" id="PF11397">
    <property type="entry name" value="GlcNAc"/>
    <property type="match status" value="1"/>
</dbReference>
<dbReference type="PANTHER" id="PTHR34496:SF6">
    <property type="entry name" value="GLYCOSYLTRANSFERASE 2-LIKE DOMAIN-CONTAINING PROTEIN"/>
    <property type="match status" value="1"/>
</dbReference>
<gene>
    <name evidence="2" type="ORF">SELO1098_LOCUS5143</name>
</gene>
<reference evidence="2" key="1">
    <citation type="submission" date="2021-01" db="EMBL/GenBank/DDBJ databases">
        <authorList>
            <person name="Corre E."/>
            <person name="Pelletier E."/>
            <person name="Niang G."/>
            <person name="Scheremetjew M."/>
            <person name="Finn R."/>
            <person name="Kale V."/>
            <person name="Holt S."/>
            <person name="Cochrane G."/>
            <person name="Meng A."/>
            <person name="Brown T."/>
            <person name="Cohen L."/>
        </authorList>
    </citation>
    <scope>NUCLEOTIDE SEQUENCE</scope>
    <source>
        <strain evidence="2">CCAP 955/1</strain>
    </source>
</reference>
<accession>A0A7S3GTU9</accession>
<evidence type="ECO:0000313" key="2">
    <source>
        <dbReference type="EMBL" id="CAE0276313.1"/>
    </source>
</evidence>
<organism evidence="2">
    <name type="scientific">Spumella elongata</name>
    <dbReference type="NCBI Taxonomy" id="89044"/>
    <lineage>
        <taxon>Eukaryota</taxon>
        <taxon>Sar</taxon>
        <taxon>Stramenopiles</taxon>
        <taxon>Ochrophyta</taxon>
        <taxon>Chrysophyceae</taxon>
        <taxon>Chromulinales</taxon>
        <taxon>Chromulinaceae</taxon>
        <taxon>Spumella</taxon>
    </lineage>
</organism>
<sequence>MQESLHQNEEFCMQVDAHSDFAPHWDTLQTQMWGSVQNEYAVLSSTPADIAVLRRPSLNKEDQVVPHLCQAKVDDRDMIVSLPPTLAANLPRPILAPLYAAGNAFSKCHAIEKVPSDPALQMIFEADEFPMYARLWTRGYDVYTPNKIAVTHDYYDKMPSAAANPPDKAMEWATRRPGQAQFNRYLYERSVDRISTLLGFPGSKRDLLALTTLTRYGLGHRRSLEQFIEFTGVDTRKRMVVSDRCEELKWVPYAAPSDPYTDSLDVWGGAPEMLPAGANIAISGSAESVTVYPFEAFENAYTDALAYIASGAGSGGLNNVHYTPPMSVKDSLNNLNKLNPLHNEKLNAEAKYLRAKVQQYVGEARVELKKDMKEIGEVVKHRGSELWWLFQPLDSALEGVMNRLDQDFGPGMGSKVMKLVLLLIPLFLIVLVAAHRMLVTVEEVGSGRRQQSSGKLH</sequence>
<protein>
    <submittedName>
        <fullName evidence="2">Uncharacterized protein</fullName>
    </submittedName>
</protein>
<feature type="transmembrane region" description="Helical" evidence="1">
    <location>
        <begin position="419"/>
        <end position="439"/>
    </location>
</feature>
<dbReference type="EMBL" id="HBIC01010422">
    <property type="protein sequence ID" value="CAE0276313.1"/>
    <property type="molecule type" value="Transcribed_RNA"/>
</dbReference>
<proteinExistence type="predicted"/>
<keyword evidence="1" id="KW-1133">Transmembrane helix</keyword>
<dbReference type="InterPro" id="IPR021067">
    <property type="entry name" value="Glycosyltransferase"/>
</dbReference>
<dbReference type="PANTHER" id="PTHR34496">
    <property type="entry name" value="GLCNAC TRANSFERASE-RELATED"/>
    <property type="match status" value="1"/>
</dbReference>
<name>A0A7S3GTU9_9STRA</name>
<dbReference type="AlphaFoldDB" id="A0A7S3GTU9"/>